<dbReference type="AlphaFoldDB" id="A0A8S0TLW9"/>
<evidence type="ECO:0000313" key="3">
    <source>
        <dbReference type="Proteomes" id="UP000594638"/>
    </source>
</evidence>
<name>A0A8S0TLW9_OLEEU</name>
<dbReference type="InterPro" id="IPR024752">
    <property type="entry name" value="Myb/SANT-like_dom"/>
</dbReference>
<comment type="caution">
    <text evidence="2">The sequence shown here is derived from an EMBL/GenBank/DDBJ whole genome shotgun (WGS) entry which is preliminary data.</text>
</comment>
<keyword evidence="3" id="KW-1185">Reference proteome</keyword>
<protein>
    <recommendedName>
        <fullName evidence="1">Myb/SANT-like domain-containing protein</fullName>
    </recommendedName>
</protein>
<dbReference type="EMBL" id="CACTIH010007264">
    <property type="protein sequence ID" value="CAA3006775.1"/>
    <property type="molecule type" value="Genomic_DNA"/>
</dbReference>
<dbReference type="Proteomes" id="UP000594638">
    <property type="component" value="Unassembled WGS sequence"/>
</dbReference>
<evidence type="ECO:0000313" key="2">
    <source>
        <dbReference type="EMBL" id="CAA3006775.1"/>
    </source>
</evidence>
<dbReference type="PANTHER" id="PTHR47584:SF14">
    <property type="entry name" value="L10-INTERACTING MYB DOMAIN-CONTAINING PROTEIN-LIKE"/>
    <property type="match status" value="1"/>
</dbReference>
<sequence length="145" mass="16673">MEAMSWSDQNEHVFIGILYDDVKVGKLHCSTFTKDDWGKINQEMIVVTKSDFGIERLKGKWNCLRNVHRLFSDLLGHTGVTWDPNTNQVNAIEEIWQHFFTINKRNHTTFRREGCKHYELLGEIFSGSTTTEGLGNVSTQLPPTS</sequence>
<dbReference type="OrthoDB" id="686198at2759"/>
<accession>A0A8S0TLW9</accession>
<gene>
    <name evidence="2" type="ORF">OLEA9_A057606</name>
</gene>
<feature type="domain" description="Myb/SANT-like" evidence="1">
    <location>
        <begin position="5"/>
        <end position="98"/>
    </location>
</feature>
<proteinExistence type="predicted"/>
<dbReference type="Gramene" id="OE9A057606T2">
    <property type="protein sequence ID" value="OE9A057606C2"/>
    <property type="gene ID" value="OE9A057606"/>
</dbReference>
<dbReference type="Pfam" id="PF12776">
    <property type="entry name" value="Myb_DNA-bind_3"/>
    <property type="match status" value="1"/>
</dbReference>
<dbReference type="PANTHER" id="PTHR47584">
    <property type="match status" value="1"/>
</dbReference>
<evidence type="ECO:0000259" key="1">
    <source>
        <dbReference type="Pfam" id="PF12776"/>
    </source>
</evidence>
<dbReference type="Gramene" id="OE9A057606T1">
    <property type="protein sequence ID" value="OE9A057606C1"/>
    <property type="gene ID" value="OE9A057606"/>
</dbReference>
<reference evidence="2 3" key="1">
    <citation type="submission" date="2019-12" db="EMBL/GenBank/DDBJ databases">
        <authorList>
            <person name="Alioto T."/>
            <person name="Alioto T."/>
            <person name="Gomez Garrido J."/>
        </authorList>
    </citation>
    <scope>NUCLEOTIDE SEQUENCE [LARGE SCALE GENOMIC DNA]</scope>
</reference>
<organism evidence="2 3">
    <name type="scientific">Olea europaea subsp. europaea</name>
    <dbReference type="NCBI Taxonomy" id="158383"/>
    <lineage>
        <taxon>Eukaryota</taxon>
        <taxon>Viridiplantae</taxon>
        <taxon>Streptophyta</taxon>
        <taxon>Embryophyta</taxon>
        <taxon>Tracheophyta</taxon>
        <taxon>Spermatophyta</taxon>
        <taxon>Magnoliopsida</taxon>
        <taxon>eudicotyledons</taxon>
        <taxon>Gunneridae</taxon>
        <taxon>Pentapetalae</taxon>
        <taxon>asterids</taxon>
        <taxon>lamiids</taxon>
        <taxon>Lamiales</taxon>
        <taxon>Oleaceae</taxon>
        <taxon>Oleeae</taxon>
        <taxon>Olea</taxon>
    </lineage>
</organism>
<dbReference type="Gramene" id="OE9A057606T3">
    <property type="protein sequence ID" value="OE9A057606C3"/>
    <property type="gene ID" value="OE9A057606"/>
</dbReference>
<dbReference type="InterPro" id="IPR045026">
    <property type="entry name" value="LIMYB"/>
</dbReference>